<keyword evidence="3" id="KW-1185">Reference proteome</keyword>
<evidence type="ECO:0000256" key="1">
    <source>
        <dbReference type="SAM" id="MobiDB-lite"/>
    </source>
</evidence>
<accession>A0A919UIF3</accession>
<dbReference type="EMBL" id="BONR01000001">
    <property type="protein sequence ID" value="GIG53336.1"/>
    <property type="molecule type" value="Genomic_DNA"/>
</dbReference>
<sequence>MSDSDLVPSDRDGDQRTFGPSAANKEALESLVRQGYFNTSIRAFEAAAMLALRKGLDPSTAPPSTGTMWNRGSVNLAILEFLGWYMPTDAPVRLFAQLGNAGTAYISEKVHTGGYDLSAIFELPEIELG</sequence>
<dbReference type="AlphaFoldDB" id="A0A919UIF3"/>
<comment type="caution">
    <text evidence="2">The sequence shown here is derived from an EMBL/GenBank/DDBJ whole genome shotgun (WGS) entry which is preliminary data.</text>
</comment>
<name>A0A919UIF3_9MICO</name>
<organism evidence="2 3">
    <name type="scientific">Demequina activiva</name>
    <dbReference type="NCBI Taxonomy" id="1582364"/>
    <lineage>
        <taxon>Bacteria</taxon>
        <taxon>Bacillati</taxon>
        <taxon>Actinomycetota</taxon>
        <taxon>Actinomycetes</taxon>
        <taxon>Micrococcales</taxon>
        <taxon>Demequinaceae</taxon>
        <taxon>Demequina</taxon>
    </lineage>
</organism>
<gene>
    <name evidence="2" type="ORF">Dac01nite_00880</name>
</gene>
<dbReference type="Proteomes" id="UP000652354">
    <property type="component" value="Unassembled WGS sequence"/>
</dbReference>
<proteinExistence type="predicted"/>
<dbReference type="RefSeq" id="WP_203652816.1">
    <property type="nucleotide sequence ID" value="NZ_BONR01000001.1"/>
</dbReference>
<evidence type="ECO:0000313" key="2">
    <source>
        <dbReference type="EMBL" id="GIG53336.1"/>
    </source>
</evidence>
<reference evidence="2" key="1">
    <citation type="submission" date="2021-01" db="EMBL/GenBank/DDBJ databases">
        <title>Whole genome shotgun sequence of Demequina activiva NBRC 110675.</title>
        <authorList>
            <person name="Komaki H."/>
            <person name="Tamura T."/>
        </authorList>
    </citation>
    <scope>NUCLEOTIDE SEQUENCE</scope>
    <source>
        <strain evidence="2">NBRC 110675</strain>
    </source>
</reference>
<protein>
    <submittedName>
        <fullName evidence="2">Uncharacterized protein</fullName>
    </submittedName>
</protein>
<feature type="region of interest" description="Disordered" evidence="1">
    <location>
        <begin position="1"/>
        <end position="22"/>
    </location>
</feature>
<evidence type="ECO:0000313" key="3">
    <source>
        <dbReference type="Proteomes" id="UP000652354"/>
    </source>
</evidence>